<dbReference type="Pfam" id="PF26639">
    <property type="entry name" value="Het-6_barrel"/>
    <property type="match status" value="1"/>
</dbReference>
<proteinExistence type="predicted"/>
<reference evidence="1 2" key="1">
    <citation type="submission" date="2016-05" db="EMBL/GenBank/DDBJ databases">
        <title>A degradative enzymes factory behind the ericoid mycorrhizal symbiosis.</title>
        <authorList>
            <consortium name="DOE Joint Genome Institute"/>
            <person name="Martino E."/>
            <person name="Morin E."/>
            <person name="Grelet G."/>
            <person name="Kuo A."/>
            <person name="Kohler A."/>
            <person name="Daghino S."/>
            <person name="Barry K."/>
            <person name="Choi C."/>
            <person name="Cichocki N."/>
            <person name="Clum A."/>
            <person name="Copeland A."/>
            <person name="Hainaut M."/>
            <person name="Haridas S."/>
            <person name="Labutti K."/>
            <person name="Lindquist E."/>
            <person name="Lipzen A."/>
            <person name="Khouja H.-R."/>
            <person name="Murat C."/>
            <person name="Ohm R."/>
            <person name="Olson A."/>
            <person name="Spatafora J."/>
            <person name="Veneault-Fourrey C."/>
            <person name="Henrissat B."/>
            <person name="Grigoriev I."/>
            <person name="Martin F."/>
            <person name="Perotto S."/>
        </authorList>
    </citation>
    <scope>NUCLEOTIDE SEQUENCE [LARGE SCALE GENOMIC DNA]</scope>
    <source>
        <strain evidence="1 2">UAMH 7357</strain>
    </source>
</reference>
<dbReference type="Proteomes" id="UP000235672">
    <property type="component" value="Unassembled WGS sequence"/>
</dbReference>
<protein>
    <submittedName>
        <fullName evidence="1">Uncharacterized protein</fullName>
    </submittedName>
</protein>
<organism evidence="1 2">
    <name type="scientific">Hyaloscypha hepaticicola</name>
    <dbReference type="NCBI Taxonomy" id="2082293"/>
    <lineage>
        <taxon>Eukaryota</taxon>
        <taxon>Fungi</taxon>
        <taxon>Dikarya</taxon>
        <taxon>Ascomycota</taxon>
        <taxon>Pezizomycotina</taxon>
        <taxon>Leotiomycetes</taxon>
        <taxon>Helotiales</taxon>
        <taxon>Hyaloscyphaceae</taxon>
        <taxon>Hyaloscypha</taxon>
    </lineage>
</organism>
<evidence type="ECO:0000313" key="1">
    <source>
        <dbReference type="EMBL" id="PMD19339.1"/>
    </source>
</evidence>
<gene>
    <name evidence="1" type="ORF">NA56DRAFT_550683</name>
</gene>
<evidence type="ECO:0000313" key="2">
    <source>
        <dbReference type="Proteomes" id="UP000235672"/>
    </source>
</evidence>
<keyword evidence="2" id="KW-1185">Reference proteome</keyword>
<accession>A0A2J6PZ89</accession>
<dbReference type="AlphaFoldDB" id="A0A2J6PZ89"/>
<dbReference type="OrthoDB" id="2157530at2759"/>
<dbReference type="EMBL" id="KZ613490">
    <property type="protein sequence ID" value="PMD19339.1"/>
    <property type="molecule type" value="Genomic_DNA"/>
</dbReference>
<feature type="non-terminal residue" evidence="1">
    <location>
        <position position="68"/>
    </location>
</feature>
<feature type="non-terminal residue" evidence="1">
    <location>
        <position position="1"/>
    </location>
</feature>
<sequence>IGSSEDKRCIRTASGWLGLAPKACRVGDVVALFRGGRVPLVLRANGAGKWKLVGAAYVHGVMYGEAFE</sequence>
<name>A0A2J6PZ89_9HELO</name>